<dbReference type="RefSeq" id="XP_024509512.1">
    <property type="nucleotide sequence ID" value="XM_024643890.1"/>
</dbReference>
<dbReference type="InterPro" id="IPR003582">
    <property type="entry name" value="ShKT_dom"/>
</dbReference>
<reference evidence="7" key="2">
    <citation type="submission" date="2020-12" db="UniProtKB">
        <authorList>
            <consortium name="WormBaseParasite"/>
        </authorList>
    </citation>
    <scope>IDENTIFICATION</scope>
</reference>
<organism evidence="5">
    <name type="scientific">Strongyloides ratti</name>
    <name type="common">Parasitic roundworm</name>
    <dbReference type="NCBI Taxonomy" id="34506"/>
    <lineage>
        <taxon>Eukaryota</taxon>
        <taxon>Metazoa</taxon>
        <taxon>Ecdysozoa</taxon>
        <taxon>Nematoda</taxon>
        <taxon>Chromadorea</taxon>
        <taxon>Rhabditida</taxon>
        <taxon>Tylenchina</taxon>
        <taxon>Panagrolaimomorpha</taxon>
        <taxon>Strongyloidoidea</taxon>
        <taxon>Strongyloididae</taxon>
        <taxon>Strongyloides</taxon>
    </lineage>
</organism>
<evidence type="ECO:0000256" key="3">
    <source>
        <dbReference type="SAM" id="SignalP"/>
    </source>
</evidence>
<evidence type="ECO:0000259" key="4">
    <source>
        <dbReference type="PROSITE" id="PS51670"/>
    </source>
</evidence>
<keyword evidence="6" id="KW-1185">Reference proteome</keyword>
<dbReference type="CTD" id="36382686"/>
<dbReference type="PANTHER" id="PTHR21724:SF109">
    <property type="entry name" value="SHKT DOMAIN-CONTAINING PROTEIN"/>
    <property type="match status" value="1"/>
</dbReference>
<protein>
    <submittedName>
        <fullName evidence="5 7">ShKT domain-containing protein</fullName>
    </submittedName>
</protein>
<evidence type="ECO:0000313" key="5">
    <source>
        <dbReference type="EMBL" id="CEF70313.1"/>
    </source>
</evidence>
<evidence type="ECO:0000313" key="6">
    <source>
        <dbReference type="Proteomes" id="UP000035682"/>
    </source>
</evidence>
<feature type="chain" id="PRO_5015030847" evidence="3">
    <location>
        <begin position="20"/>
        <end position="420"/>
    </location>
</feature>
<dbReference type="SMART" id="SM00254">
    <property type="entry name" value="ShKT"/>
    <property type="match status" value="3"/>
</dbReference>
<feature type="signal peptide" evidence="3">
    <location>
        <begin position="1"/>
        <end position="19"/>
    </location>
</feature>
<proteinExistence type="predicted"/>
<feature type="disulfide bond" evidence="1">
    <location>
        <begin position="240"/>
        <end position="274"/>
    </location>
</feature>
<keyword evidence="3" id="KW-0732">Signal</keyword>
<dbReference type="Proteomes" id="UP000035682">
    <property type="component" value="Unplaced"/>
</dbReference>
<dbReference type="Gene3D" id="1.10.10.1870">
    <property type="entry name" value="ShTK domain-like"/>
    <property type="match status" value="3"/>
</dbReference>
<name>A0A090LKS9_STRRB</name>
<dbReference type="WBParaSite" id="SRAE_2000494600.1">
    <property type="protein sequence ID" value="SRAE_2000494600.1"/>
    <property type="gene ID" value="WBGene00265193"/>
</dbReference>
<comment type="caution">
    <text evidence="1">Lacks conserved residue(s) required for the propagation of feature annotation.</text>
</comment>
<feature type="compositionally biased region" description="Acidic residues" evidence="2">
    <location>
        <begin position="94"/>
        <end position="113"/>
    </location>
</feature>
<dbReference type="PROSITE" id="PS51670">
    <property type="entry name" value="SHKT"/>
    <property type="match status" value="1"/>
</dbReference>
<accession>A0A090LKS9</accession>
<feature type="domain" description="ShKT" evidence="4">
    <location>
        <begin position="240"/>
        <end position="274"/>
    </location>
</feature>
<dbReference type="Pfam" id="PF01549">
    <property type="entry name" value="ShK"/>
    <property type="match status" value="3"/>
</dbReference>
<keyword evidence="1" id="KW-1015">Disulfide bond</keyword>
<feature type="region of interest" description="Disordered" evidence="2">
    <location>
        <begin position="72"/>
        <end position="115"/>
    </location>
</feature>
<dbReference type="AlphaFoldDB" id="A0A090LKS9"/>
<evidence type="ECO:0000256" key="2">
    <source>
        <dbReference type="SAM" id="MobiDB-lite"/>
    </source>
</evidence>
<dbReference type="EMBL" id="LN609529">
    <property type="protein sequence ID" value="CEF70313.1"/>
    <property type="molecule type" value="Genomic_DNA"/>
</dbReference>
<evidence type="ECO:0000256" key="1">
    <source>
        <dbReference type="PROSITE-ProRule" id="PRU01005"/>
    </source>
</evidence>
<gene>
    <name evidence="5 7 8" type="ORF">SRAE_2000494600</name>
</gene>
<dbReference type="WormBase" id="SRAE_2000494600">
    <property type="protein sequence ID" value="SRP10482"/>
    <property type="gene ID" value="WBGene00265193"/>
</dbReference>
<dbReference type="GeneID" id="36382686"/>
<evidence type="ECO:0000313" key="8">
    <source>
        <dbReference type="WormBase" id="SRAE_2000494600"/>
    </source>
</evidence>
<sequence>MFIIFYFFISINGFSLSNSFNDDIICKDLDPDCSSRKIFCDHEAYRAVMILKCAKTCDACDEVNKMIEEMEIEEEENENKQLPWTHGGGSTEKEVDENNNEEVDNENTGEENEELVKEIEEVVESTDEPHSTMIDNNIEEEKIDEELKNVEEDEDEVLPEQSIEDNKEIELIPEDEETYEVPVTTVKTKTYSQFNKYRPMPEKILTGQIKSSTTTKSPKTKSKTANALITRIENEKKRRCVDDASDCELRKNLCNDSKFGSIVKKVCKRTCGVCQPVIIPTNTYVPLATKSRNTVKSNNFYLKWKESRNTTPKPIIITMQHMKNQTKNNNKNTYGKKTITKKVTSQSIPRNKNPYVNILSSKYGTRGQTETTDTTTVVTDKAIDCVSKQALCNHKGYKNLMERMCPKTCAVTFSYYSFNQ</sequence>
<evidence type="ECO:0000313" key="7">
    <source>
        <dbReference type="WBParaSite" id="SRAE_2000494600.1"/>
    </source>
</evidence>
<reference evidence="5 6" key="1">
    <citation type="submission" date="2014-09" db="EMBL/GenBank/DDBJ databases">
        <authorList>
            <person name="Martin A.A."/>
        </authorList>
    </citation>
    <scope>NUCLEOTIDE SEQUENCE</scope>
    <source>
        <strain evidence="6">ED321</strain>
        <strain evidence="5">ED321 Heterogonic</strain>
    </source>
</reference>
<dbReference type="PANTHER" id="PTHR21724">
    <property type="entry name" value="SHKT DOMAIN-CONTAINING PROTEIN"/>
    <property type="match status" value="1"/>
</dbReference>